<dbReference type="InterPro" id="IPR038157">
    <property type="entry name" value="FeoA_core_dom"/>
</dbReference>
<keyword evidence="4" id="KW-0238">DNA-binding</keyword>
<dbReference type="EMBL" id="QFOI01000057">
    <property type="protein sequence ID" value="PZP50696.1"/>
    <property type="molecule type" value="Genomic_DNA"/>
</dbReference>
<dbReference type="InterPro" id="IPR036388">
    <property type="entry name" value="WH-like_DNA-bd_sf"/>
</dbReference>
<evidence type="ECO:0000313" key="8">
    <source>
        <dbReference type="EMBL" id="PZP50696.1"/>
    </source>
</evidence>
<dbReference type="InterPro" id="IPR022687">
    <property type="entry name" value="HTH_DTXR"/>
</dbReference>
<proteinExistence type="inferred from homology"/>
<dbReference type="Gene3D" id="1.10.10.10">
    <property type="entry name" value="Winged helix-like DNA-binding domain superfamily/Winged helix DNA-binding domain"/>
    <property type="match status" value="1"/>
</dbReference>
<dbReference type="GO" id="GO:0003677">
    <property type="term" value="F:DNA binding"/>
    <property type="evidence" value="ECO:0007669"/>
    <property type="project" value="UniProtKB-KW"/>
</dbReference>
<evidence type="ECO:0000256" key="6">
    <source>
        <dbReference type="ARBA" id="ARBA00025185"/>
    </source>
</evidence>
<dbReference type="SUPFAM" id="SSF47979">
    <property type="entry name" value="Iron-dependent repressor protein, dimerization domain"/>
    <property type="match status" value="1"/>
</dbReference>
<keyword evidence="3" id="KW-0805">Transcription regulation</keyword>
<sequence length="224" mass="25874">MNNHSLSHTEENYLKVIYALERETSGKIQNLSIAEKLDINPATVTEMLKKLQEKKLIDYNRIDGASLSKQGDLIALRIIRKHRLWETFLEEKLHFNWDEVHEIAEQLEHIHSDKLIDRLDEHLGYPKFDPHGDPIPDAQGRIPETNYVSLATIKKAGKYRLDAVSNESKLFLQYLDKIQLNINDTIEVREILEFDKSLVVTLNGKTNTMFSHDAAKSLFVTPID</sequence>
<dbReference type="InterPro" id="IPR036421">
    <property type="entry name" value="Fe_dep_repressor_sf"/>
</dbReference>
<dbReference type="InterPro" id="IPR007167">
    <property type="entry name" value="Fe-transptr_FeoA-like"/>
</dbReference>
<dbReference type="SMART" id="SM00529">
    <property type="entry name" value="HTH_DTXR"/>
    <property type="match status" value="1"/>
</dbReference>
<evidence type="ECO:0000256" key="3">
    <source>
        <dbReference type="ARBA" id="ARBA00023015"/>
    </source>
</evidence>
<dbReference type="PANTHER" id="PTHR33238">
    <property type="entry name" value="IRON (METAL) DEPENDENT REPRESSOR, DTXR FAMILY"/>
    <property type="match status" value="1"/>
</dbReference>
<evidence type="ECO:0000313" key="9">
    <source>
        <dbReference type="Proteomes" id="UP000249645"/>
    </source>
</evidence>
<name>A0A2W5GY04_9SPHI</name>
<comment type="function">
    <text evidence="6">In the presence of manganese, represses expression of mntH and mntS. Up-regulates expression of mntP.</text>
</comment>
<reference evidence="8 9" key="1">
    <citation type="submission" date="2017-11" db="EMBL/GenBank/DDBJ databases">
        <title>Infants hospitalized years apart are colonized by the same room-sourced microbial strains.</title>
        <authorList>
            <person name="Brooks B."/>
            <person name="Olm M.R."/>
            <person name="Firek B.A."/>
            <person name="Baker R."/>
            <person name="Thomas B.C."/>
            <person name="Morowitz M.J."/>
            <person name="Banfield J.F."/>
        </authorList>
    </citation>
    <scope>NUCLEOTIDE SEQUENCE [LARGE SCALE GENOMIC DNA]</scope>
    <source>
        <strain evidence="8">S2_009_000_R2_76</strain>
    </source>
</reference>
<dbReference type="GO" id="GO:0046983">
    <property type="term" value="F:protein dimerization activity"/>
    <property type="evidence" value="ECO:0007669"/>
    <property type="project" value="InterPro"/>
</dbReference>
<dbReference type="GO" id="GO:0003700">
    <property type="term" value="F:DNA-binding transcription factor activity"/>
    <property type="evidence" value="ECO:0007669"/>
    <property type="project" value="InterPro"/>
</dbReference>
<keyword evidence="5" id="KW-0804">Transcription</keyword>
<dbReference type="InterPro" id="IPR050536">
    <property type="entry name" value="DtxR_MntR_Metal-Reg"/>
</dbReference>
<feature type="domain" description="HTH dtxR-type" evidence="7">
    <location>
        <begin position="6"/>
        <end position="68"/>
    </location>
</feature>
<protein>
    <recommendedName>
        <fullName evidence="2">Transcriptional regulator MntR</fullName>
    </recommendedName>
</protein>
<dbReference type="Pfam" id="PF04023">
    <property type="entry name" value="FeoA"/>
    <property type="match status" value="1"/>
</dbReference>
<evidence type="ECO:0000256" key="1">
    <source>
        <dbReference type="ARBA" id="ARBA00007871"/>
    </source>
</evidence>
<dbReference type="Pfam" id="PF01325">
    <property type="entry name" value="Fe_dep_repress"/>
    <property type="match status" value="1"/>
</dbReference>
<gene>
    <name evidence="8" type="ORF">DI598_04980</name>
</gene>
<dbReference type="GO" id="GO:0046914">
    <property type="term" value="F:transition metal ion binding"/>
    <property type="evidence" value="ECO:0007669"/>
    <property type="project" value="InterPro"/>
</dbReference>
<evidence type="ECO:0000256" key="2">
    <source>
        <dbReference type="ARBA" id="ARBA00022386"/>
    </source>
</evidence>
<dbReference type="InterPro" id="IPR036390">
    <property type="entry name" value="WH_DNA-bd_sf"/>
</dbReference>
<organism evidence="8 9">
    <name type="scientific">Pseudopedobacter saltans</name>
    <dbReference type="NCBI Taxonomy" id="151895"/>
    <lineage>
        <taxon>Bacteria</taxon>
        <taxon>Pseudomonadati</taxon>
        <taxon>Bacteroidota</taxon>
        <taxon>Sphingobacteriia</taxon>
        <taxon>Sphingobacteriales</taxon>
        <taxon>Sphingobacteriaceae</taxon>
        <taxon>Pseudopedobacter</taxon>
    </lineage>
</organism>
<dbReference type="InterPro" id="IPR001367">
    <property type="entry name" value="Fe_dep_repressor"/>
</dbReference>
<dbReference type="PROSITE" id="PS50944">
    <property type="entry name" value="HTH_DTXR"/>
    <property type="match status" value="1"/>
</dbReference>
<dbReference type="Pfam" id="PF02742">
    <property type="entry name" value="Fe_dep_repr_C"/>
    <property type="match status" value="1"/>
</dbReference>
<dbReference type="PANTHER" id="PTHR33238:SF7">
    <property type="entry name" value="IRON-DEPENDENT TRANSCRIPTIONAL REGULATOR"/>
    <property type="match status" value="1"/>
</dbReference>
<evidence type="ECO:0000256" key="4">
    <source>
        <dbReference type="ARBA" id="ARBA00023125"/>
    </source>
</evidence>
<evidence type="ECO:0000256" key="5">
    <source>
        <dbReference type="ARBA" id="ARBA00023163"/>
    </source>
</evidence>
<dbReference type="Proteomes" id="UP000249645">
    <property type="component" value="Unassembled WGS sequence"/>
</dbReference>
<dbReference type="InterPro" id="IPR022689">
    <property type="entry name" value="Iron_dep_repressor"/>
</dbReference>
<accession>A0A2W5GY04</accession>
<evidence type="ECO:0000259" key="7">
    <source>
        <dbReference type="PROSITE" id="PS50944"/>
    </source>
</evidence>
<dbReference type="AlphaFoldDB" id="A0A2W5GY04"/>
<comment type="caution">
    <text evidence="8">The sequence shown here is derived from an EMBL/GenBank/DDBJ whole genome shotgun (WGS) entry which is preliminary data.</text>
</comment>
<comment type="similarity">
    <text evidence="1">Belongs to the DtxR/MntR family.</text>
</comment>
<dbReference type="Gene3D" id="2.30.30.90">
    <property type="match status" value="1"/>
</dbReference>
<dbReference type="SUPFAM" id="SSF46785">
    <property type="entry name" value="Winged helix' DNA-binding domain"/>
    <property type="match status" value="1"/>
</dbReference>